<evidence type="ECO:0000256" key="9">
    <source>
        <dbReference type="ARBA" id="ARBA00023209"/>
    </source>
</evidence>
<sequence>MEFEKFKTMHFPRDVFVGHGVLENVAQVVNQNLKFGPALILTGDITYALAGKDVEAILQDNNTEVVCLKLGKADRENLSRSLAVAEEVSAGIIIGVGGGTKIDLAKKTAFDLNVPFVSVPTSPSHDGIASPRASIRSNKLSVSEEGSMPVAIIADTAVLVKAPFRYLAAGAADVISNLTAILDWKLSARLHGEDFSSSAAAISEYAARELVEKAQLIMPGVEESVWLVTKQILASGTAMAIASTSRPASGSEHLIAHALEKYNPGNSIHGEQCAIGSVVSMFLHGGDWQSLINTYQKFGLSVKARDYSIDEMTMIKSVSTAHAIRPDRYTILGERDLSLEAAEKVLETTGII</sequence>
<dbReference type="KEGG" id="omr:OXIME_000175"/>
<keyword evidence="2 11" id="KW-0444">Lipid biosynthesis</keyword>
<protein>
    <recommendedName>
        <fullName evidence="11">Glycerol-1-phosphate dehydrogenase [NAD(P)+]</fullName>
        <shortName evidence="11">G1P dehydrogenase</shortName>
        <shortName evidence="11">G1PDH</shortName>
        <ecNumber evidence="11">1.1.1.261</ecNumber>
    </recommendedName>
    <alternativeName>
        <fullName evidence="11">Enantiomeric glycerophosphate synthase</fullName>
    </alternativeName>
    <alternativeName>
        <fullName evidence="11">sn-glycerol-1-phosphate dehydrogenase</fullName>
    </alternativeName>
</protein>
<dbReference type="HAMAP" id="MF_00497_A">
    <property type="entry name" value="G1P_dehydrogenase_A"/>
    <property type="match status" value="1"/>
</dbReference>
<feature type="binding site" evidence="13">
    <location>
        <position position="126"/>
    </location>
    <ligand>
        <name>glycerol</name>
        <dbReference type="ChEBI" id="CHEBI:17754"/>
    </ligand>
</feature>
<dbReference type="Gene3D" id="1.20.1090.10">
    <property type="entry name" value="Dehydroquinate synthase-like - alpha domain"/>
    <property type="match status" value="1"/>
</dbReference>
<keyword evidence="6 11" id="KW-0560">Oxidoreductase</keyword>
<dbReference type="GO" id="GO:0005737">
    <property type="term" value="C:cytoplasm"/>
    <property type="evidence" value="ECO:0007669"/>
    <property type="project" value="UniProtKB-SubCell"/>
</dbReference>
<feature type="binding site" evidence="11">
    <location>
        <position position="126"/>
    </location>
    <ligand>
        <name>substrate</name>
    </ligand>
</feature>
<feature type="binding site" evidence="11 14">
    <location>
        <begin position="121"/>
        <end position="124"/>
    </location>
    <ligand>
        <name>NAD(+)</name>
        <dbReference type="ChEBI" id="CHEBI:57540"/>
    </ligand>
</feature>
<proteinExistence type="inferred from homology"/>
<keyword evidence="16" id="KW-1185">Reference proteome</keyword>
<feature type="binding site" evidence="11">
    <location>
        <position position="257"/>
    </location>
    <ligand>
        <name>substrate</name>
    </ligand>
</feature>
<keyword evidence="7 11" id="KW-0520">NAD</keyword>
<dbReference type="Gene3D" id="3.40.50.1970">
    <property type="match status" value="1"/>
</dbReference>
<dbReference type="PANTHER" id="PTHR43616">
    <property type="entry name" value="GLYCEROL DEHYDROGENASE"/>
    <property type="match status" value="1"/>
</dbReference>
<dbReference type="GO" id="GO:0046872">
    <property type="term" value="F:metal ion binding"/>
    <property type="evidence" value="ECO:0007669"/>
    <property type="project" value="UniProtKB-KW"/>
</dbReference>
<dbReference type="PANTHER" id="PTHR43616:SF5">
    <property type="entry name" value="GLYCEROL DEHYDROGENASE 1"/>
    <property type="match status" value="1"/>
</dbReference>
<evidence type="ECO:0000313" key="15">
    <source>
        <dbReference type="EMBL" id="WYX99640.1"/>
    </source>
</evidence>
<feature type="binding site" evidence="12">
    <location>
        <position position="253"/>
    </location>
    <ligand>
        <name>glycerol</name>
        <dbReference type="ChEBI" id="CHEBI:17754"/>
    </ligand>
</feature>
<keyword evidence="1 11" id="KW-0963">Cytoplasm</keyword>
<keyword evidence="9 11" id="KW-0594">Phospholipid biosynthesis</keyword>
<evidence type="ECO:0000256" key="1">
    <source>
        <dbReference type="ARBA" id="ARBA00022490"/>
    </source>
</evidence>
<keyword evidence="10 11" id="KW-1208">Phospholipid metabolism</keyword>
<feature type="binding site" evidence="11">
    <location>
        <position position="173"/>
    </location>
    <ligand>
        <name>Zn(2+)</name>
        <dbReference type="ChEBI" id="CHEBI:29105"/>
        <note>catalytic</note>
    </ligand>
</feature>
<evidence type="ECO:0000256" key="10">
    <source>
        <dbReference type="ARBA" id="ARBA00023264"/>
    </source>
</evidence>
<feature type="binding site" evidence="11 14">
    <location>
        <position position="130"/>
    </location>
    <ligand>
        <name>NAD(+)</name>
        <dbReference type="ChEBI" id="CHEBI:57540"/>
    </ligand>
</feature>
<comment type="cofactor">
    <cofactor evidence="11 12">
        <name>Zn(2+)</name>
        <dbReference type="ChEBI" id="CHEBI:29105"/>
    </cofactor>
    <text evidence="11 12">Binds 1 zinc ion per subunit.</text>
</comment>
<comment type="pathway">
    <text evidence="11">Membrane lipid metabolism; glycerophospholipid metabolism.</text>
</comment>
<dbReference type="Pfam" id="PF13685">
    <property type="entry name" value="Fe-ADH_2"/>
    <property type="match status" value="1"/>
</dbReference>
<comment type="subcellular location">
    <subcellularLocation>
        <location evidence="11">Cytoplasm</location>
    </subcellularLocation>
</comment>
<comment type="similarity">
    <text evidence="11">Belongs to the glycerol-1-phosphate dehydrogenase family.</text>
</comment>
<feature type="binding site" evidence="11">
    <location>
        <position position="173"/>
    </location>
    <ligand>
        <name>substrate</name>
    </ligand>
</feature>
<dbReference type="EMBL" id="CP133772">
    <property type="protein sequence ID" value="WYX99640.1"/>
    <property type="molecule type" value="Genomic_DNA"/>
</dbReference>
<feature type="binding site" evidence="12">
    <location>
        <position position="173"/>
    </location>
    <ligand>
        <name>glycerol</name>
        <dbReference type="ChEBI" id="CHEBI:17754"/>
    </ligand>
</feature>
<dbReference type="Proteomes" id="UP001451606">
    <property type="component" value="Chromosome"/>
</dbReference>
<accession>A0AAX4NDQ8</accession>
<evidence type="ECO:0000256" key="11">
    <source>
        <dbReference type="HAMAP-Rule" id="MF_00497"/>
    </source>
</evidence>
<gene>
    <name evidence="11" type="primary">egsA</name>
    <name evidence="15" type="ORF">OXIME_000175</name>
</gene>
<evidence type="ECO:0000256" key="13">
    <source>
        <dbReference type="PIRSR" id="PIRSR000112-2"/>
    </source>
</evidence>
<comment type="catalytic activity">
    <reaction evidence="11">
        <text>sn-glycerol 1-phosphate + NADP(+) = dihydroxyacetone phosphate + NADPH + H(+)</text>
        <dbReference type="Rhea" id="RHEA:21416"/>
        <dbReference type="ChEBI" id="CHEBI:15378"/>
        <dbReference type="ChEBI" id="CHEBI:57642"/>
        <dbReference type="ChEBI" id="CHEBI:57685"/>
        <dbReference type="ChEBI" id="CHEBI:57783"/>
        <dbReference type="ChEBI" id="CHEBI:58349"/>
        <dbReference type="EC" id="1.1.1.261"/>
    </reaction>
</comment>
<keyword evidence="8 11" id="KW-0443">Lipid metabolism</keyword>
<keyword evidence="3 11" id="KW-0479">Metal-binding</keyword>
<dbReference type="GO" id="GO:0008654">
    <property type="term" value="P:phospholipid biosynthetic process"/>
    <property type="evidence" value="ECO:0007669"/>
    <property type="project" value="UniProtKB-KW"/>
</dbReference>
<dbReference type="InterPro" id="IPR023002">
    <property type="entry name" value="G1P_dehydrogenase_arc"/>
</dbReference>
<dbReference type="AlphaFoldDB" id="A0AAX4NDQ8"/>
<comment type="catalytic activity">
    <reaction evidence="11">
        <text>sn-glycerol 1-phosphate + NAD(+) = dihydroxyacetone phosphate + NADH + H(+)</text>
        <dbReference type="Rhea" id="RHEA:21412"/>
        <dbReference type="ChEBI" id="CHEBI:15378"/>
        <dbReference type="ChEBI" id="CHEBI:57540"/>
        <dbReference type="ChEBI" id="CHEBI:57642"/>
        <dbReference type="ChEBI" id="CHEBI:57685"/>
        <dbReference type="ChEBI" id="CHEBI:57945"/>
        <dbReference type="EC" id="1.1.1.261"/>
    </reaction>
</comment>
<feature type="binding site" evidence="11 14">
    <location>
        <begin position="99"/>
        <end position="103"/>
    </location>
    <ligand>
        <name>NAD(+)</name>
        <dbReference type="ChEBI" id="CHEBI:57540"/>
    </ligand>
</feature>
<evidence type="ECO:0000256" key="12">
    <source>
        <dbReference type="PIRSR" id="PIRSR000112-1"/>
    </source>
</evidence>
<dbReference type="RefSeq" id="WP_393971608.1">
    <property type="nucleotide sequence ID" value="NZ_CP133772.1"/>
</dbReference>
<reference evidence="15 16" key="1">
    <citation type="submission" date="2023-09" db="EMBL/GenBank/DDBJ databases">
        <authorList>
            <person name="Golyshina O.V."/>
            <person name="Lunev E.A."/>
            <person name="Bargiela R."/>
            <person name="Gaines M.C."/>
            <person name="Daum B."/>
            <person name="Bale N.J."/>
            <person name="Koenen M."/>
            <person name="Sinninghe Damst J.S."/>
            <person name="Yakimov M."/>
            <person name="Golyshin P.N."/>
        </authorList>
    </citation>
    <scope>NUCLEOTIDE SEQUENCE [LARGE SCALE GENOMIC DNA]</scope>
    <source>
        <strain evidence="15 16">M1</strain>
    </source>
</reference>
<dbReference type="GO" id="GO:0050492">
    <property type="term" value="F:glycerol-1-phosphate dehydrogenase [NAD(P)+] activity"/>
    <property type="evidence" value="ECO:0007669"/>
    <property type="project" value="UniProtKB-UniRule"/>
</dbReference>
<keyword evidence="4 11" id="KW-0862">Zinc</keyword>
<dbReference type="EC" id="1.1.1.261" evidence="11"/>
<evidence type="ECO:0000256" key="7">
    <source>
        <dbReference type="ARBA" id="ARBA00023027"/>
    </source>
</evidence>
<dbReference type="CDD" id="cd08173">
    <property type="entry name" value="Gro1PDH"/>
    <property type="match status" value="1"/>
</dbReference>
<evidence type="ECO:0000256" key="4">
    <source>
        <dbReference type="ARBA" id="ARBA00022833"/>
    </source>
</evidence>
<dbReference type="InterPro" id="IPR016205">
    <property type="entry name" value="Glycerol_DH"/>
</dbReference>
<dbReference type="SUPFAM" id="SSF56796">
    <property type="entry name" value="Dehydroquinate synthase-like"/>
    <property type="match status" value="1"/>
</dbReference>
<name>A0AAX4NDQ8_9ARCH</name>
<evidence type="ECO:0000256" key="6">
    <source>
        <dbReference type="ARBA" id="ARBA00023002"/>
    </source>
</evidence>
<evidence type="ECO:0000256" key="2">
    <source>
        <dbReference type="ARBA" id="ARBA00022516"/>
    </source>
</evidence>
<dbReference type="NCBIfam" id="NF002022">
    <property type="entry name" value="PRK00843.1"/>
    <property type="match status" value="1"/>
</dbReference>
<evidence type="ECO:0000256" key="3">
    <source>
        <dbReference type="ARBA" id="ARBA00022723"/>
    </source>
</evidence>
<dbReference type="GeneID" id="95966899"/>
<dbReference type="InterPro" id="IPR032837">
    <property type="entry name" value="G1PDH"/>
</dbReference>
<keyword evidence="5 11" id="KW-0521">NADP</keyword>
<organism evidence="15 16">
    <name type="scientific">Oxyplasma meridianum</name>
    <dbReference type="NCBI Taxonomy" id="3073602"/>
    <lineage>
        <taxon>Archaea</taxon>
        <taxon>Methanobacteriati</taxon>
        <taxon>Thermoplasmatota</taxon>
        <taxon>Thermoplasmata</taxon>
        <taxon>Thermoplasmatales</taxon>
        <taxon>Thermoplasmataceae</taxon>
        <taxon>Oxyplasma</taxon>
    </lineage>
</organism>
<comment type="function">
    <text evidence="11">Catalyzes the NAD(P)H-dependent reduction of dihydroxyacetonephosphate (DHAP or glycerone phosphate) to glycerol 1-phosphate (G1P). The G1P thus generated is used as the glycerophosphate backbone of phospholipids in the cellular membranes of Archaea.</text>
</comment>
<dbReference type="GO" id="GO:0006650">
    <property type="term" value="P:glycerophospholipid metabolic process"/>
    <property type="evidence" value="ECO:0007669"/>
    <property type="project" value="UniProtKB-UniRule"/>
</dbReference>
<feature type="binding site" evidence="11">
    <location>
        <position position="253"/>
    </location>
    <ligand>
        <name>Zn(2+)</name>
        <dbReference type="ChEBI" id="CHEBI:29105"/>
        <note>catalytic</note>
    </ligand>
</feature>
<evidence type="ECO:0000313" key="16">
    <source>
        <dbReference type="Proteomes" id="UP001451606"/>
    </source>
</evidence>
<feature type="binding site" evidence="11">
    <location>
        <position position="269"/>
    </location>
    <ligand>
        <name>Zn(2+)</name>
        <dbReference type="ChEBI" id="CHEBI:29105"/>
        <note>catalytic</note>
    </ligand>
</feature>
<feature type="binding site" evidence="12">
    <location>
        <position position="269"/>
    </location>
    <ligand>
        <name>glycerol</name>
        <dbReference type="ChEBI" id="CHEBI:17754"/>
    </ligand>
</feature>
<evidence type="ECO:0000256" key="8">
    <source>
        <dbReference type="ARBA" id="ARBA00023098"/>
    </source>
</evidence>
<dbReference type="PIRSF" id="PIRSF000112">
    <property type="entry name" value="Glycerol_dehydrogenase"/>
    <property type="match status" value="1"/>
</dbReference>
<evidence type="ECO:0000256" key="14">
    <source>
        <dbReference type="PIRSR" id="PIRSR000112-3"/>
    </source>
</evidence>
<evidence type="ECO:0000256" key="5">
    <source>
        <dbReference type="ARBA" id="ARBA00022857"/>
    </source>
</evidence>